<sequence>MTDATHTMSLPSVWNLFHACVQQNGPSLPSLREQLSTHKHQFQQLENMVNSTSLPSPPFVIPSSPTSVITGQQAQHFVLQNQHASFSPTLISATPTHHQLSTRQQVVPKLNLSSQQPVRFQPYISPPLSPQAMSSRDPTPVSKRKEPNAIQPKMAVSALEPIVCTPGPDTLLIYQVIKNVTSVESYSVGQIH</sequence>
<gene>
    <name evidence="2" type="ORF">BCR33DRAFT_848630</name>
</gene>
<proteinExistence type="predicted"/>
<dbReference type="EMBL" id="MCGO01000014">
    <property type="protein sequence ID" value="ORY47244.1"/>
    <property type="molecule type" value="Genomic_DNA"/>
</dbReference>
<evidence type="ECO:0000313" key="3">
    <source>
        <dbReference type="Proteomes" id="UP000193642"/>
    </source>
</evidence>
<dbReference type="AlphaFoldDB" id="A0A1Y2CK62"/>
<organism evidence="2 3">
    <name type="scientific">Rhizoclosmatium globosum</name>
    <dbReference type="NCBI Taxonomy" id="329046"/>
    <lineage>
        <taxon>Eukaryota</taxon>
        <taxon>Fungi</taxon>
        <taxon>Fungi incertae sedis</taxon>
        <taxon>Chytridiomycota</taxon>
        <taxon>Chytridiomycota incertae sedis</taxon>
        <taxon>Chytridiomycetes</taxon>
        <taxon>Chytridiales</taxon>
        <taxon>Chytriomycetaceae</taxon>
        <taxon>Rhizoclosmatium</taxon>
    </lineage>
</organism>
<feature type="region of interest" description="Disordered" evidence="1">
    <location>
        <begin position="121"/>
        <end position="147"/>
    </location>
</feature>
<comment type="caution">
    <text evidence="2">The sequence shown here is derived from an EMBL/GenBank/DDBJ whole genome shotgun (WGS) entry which is preliminary data.</text>
</comment>
<dbReference type="Proteomes" id="UP000193642">
    <property type="component" value="Unassembled WGS sequence"/>
</dbReference>
<keyword evidence="3" id="KW-1185">Reference proteome</keyword>
<accession>A0A1Y2CK62</accession>
<evidence type="ECO:0000256" key="1">
    <source>
        <dbReference type="SAM" id="MobiDB-lite"/>
    </source>
</evidence>
<name>A0A1Y2CK62_9FUNG</name>
<evidence type="ECO:0000313" key="2">
    <source>
        <dbReference type="EMBL" id="ORY47244.1"/>
    </source>
</evidence>
<reference evidence="2 3" key="1">
    <citation type="submission" date="2016-07" db="EMBL/GenBank/DDBJ databases">
        <title>Pervasive Adenine N6-methylation of Active Genes in Fungi.</title>
        <authorList>
            <consortium name="DOE Joint Genome Institute"/>
            <person name="Mondo S.J."/>
            <person name="Dannebaum R.O."/>
            <person name="Kuo R.C."/>
            <person name="Labutti K."/>
            <person name="Haridas S."/>
            <person name="Kuo A."/>
            <person name="Salamov A."/>
            <person name="Ahrendt S.R."/>
            <person name="Lipzen A."/>
            <person name="Sullivan W."/>
            <person name="Andreopoulos W.B."/>
            <person name="Clum A."/>
            <person name="Lindquist E."/>
            <person name="Daum C."/>
            <person name="Ramamoorthy G.K."/>
            <person name="Gryganskyi A."/>
            <person name="Culley D."/>
            <person name="Magnuson J.K."/>
            <person name="James T.Y."/>
            <person name="O'Malley M.A."/>
            <person name="Stajich J.E."/>
            <person name="Spatafora J.W."/>
            <person name="Visel A."/>
            <person name="Grigoriev I.V."/>
        </authorList>
    </citation>
    <scope>NUCLEOTIDE SEQUENCE [LARGE SCALE GENOMIC DNA]</scope>
    <source>
        <strain evidence="2 3">JEL800</strain>
    </source>
</reference>
<protein>
    <submittedName>
        <fullName evidence="2">Uncharacterized protein</fullName>
    </submittedName>
</protein>